<dbReference type="AlphaFoldDB" id="A0A5C3N891"/>
<evidence type="ECO:0000259" key="3">
    <source>
        <dbReference type="Pfam" id="PF20151"/>
    </source>
</evidence>
<keyword evidence="2" id="KW-0472">Membrane</keyword>
<dbReference type="EMBL" id="ML213509">
    <property type="protein sequence ID" value="TFK52696.1"/>
    <property type="molecule type" value="Genomic_DNA"/>
</dbReference>
<keyword evidence="2" id="KW-1133">Transmembrane helix</keyword>
<dbReference type="Pfam" id="PF20151">
    <property type="entry name" value="DUF6533"/>
    <property type="match status" value="1"/>
</dbReference>
<keyword evidence="2" id="KW-0812">Transmembrane</keyword>
<dbReference type="OrthoDB" id="3354157at2759"/>
<evidence type="ECO:0000256" key="2">
    <source>
        <dbReference type="SAM" id="Phobius"/>
    </source>
</evidence>
<feature type="region of interest" description="Disordered" evidence="1">
    <location>
        <begin position="405"/>
        <end position="424"/>
    </location>
</feature>
<evidence type="ECO:0000313" key="4">
    <source>
        <dbReference type="EMBL" id="TFK52696.1"/>
    </source>
</evidence>
<feature type="transmembrane region" description="Helical" evidence="2">
    <location>
        <begin position="156"/>
        <end position="177"/>
    </location>
</feature>
<gene>
    <name evidence="4" type="ORF">OE88DRAFT_1734654</name>
</gene>
<sequence length="424" mass="47959">MLQATNNDFAGMLSMPDLDSFLAAASNGTASHKAPPIFCAFYLGMFQELFPHSIRNLTVIHLDNHLCSVGPSGLAVLTRLLTMQRLYMAVVVVILLHDHAVTFLDEVKQIWQRRFSIVTLLFLLNRYISAGLYLVIGISLGVPTMSTMFCGVALPRIAPALIIFSEAIIGILLMLKVRALWIEDLNSTVAWMIAGTYIIELGVGVTVAVKLIGGGPIPPSVGCFLIFAQTIDMKTRLITLWFTNIVFHVMIFVCTLKRTIIARYEGTPALLGTLLLRDGITYFLVVMAIKITNLVLLVFHPEYNSVNWAFNHVFDVMLTSRFLLNLRRAICSACHDPGDRRGLAPIIDISEAAKPKNRDREATLLFREEDREREERPTTIEMLKHILREEGYNWRFLDSSKPTRHPTYPAVKERRRRSRRRFSI</sequence>
<feature type="domain" description="DUF6533" evidence="3">
    <location>
        <begin position="89"/>
        <end position="129"/>
    </location>
</feature>
<dbReference type="InterPro" id="IPR045340">
    <property type="entry name" value="DUF6533"/>
</dbReference>
<proteinExistence type="predicted"/>
<organism evidence="4 5">
    <name type="scientific">Heliocybe sulcata</name>
    <dbReference type="NCBI Taxonomy" id="5364"/>
    <lineage>
        <taxon>Eukaryota</taxon>
        <taxon>Fungi</taxon>
        <taxon>Dikarya</taxon>
        <taxon>Basidiomycota</taxon>
        <taxon>Agaricomycotina</taxon>
        <taxon>Agaricomycetes</taxon>
        <taxon>Gloeophyllales</taxon>
        <taxon>Gloeophyllaceae</taxon>
        <taxon>Heliocybe</taxon>
    </lineage>
</organism>
<dbReference type="STRING" id="5364.A0A5C3N891"/>
<feature type="transmembrane region" description="Helical" evidence="2">
    <location>
        <begin position="189"/>
        <end position="209"/>
    </location>
</feature>
<dbReference type="Proteomes" id="UP000305948">
    <property type="component" value="Unassembled WGS sequence"/>
</dbReference>
<name>A0A5C3N891_9AGAM</name>
<protein>
    <recommendedName>
        <fullName evidence="3">DUF6533 domain-containing protein</fullName>
    </recommendedName>
</protein>
<keyword evidence="5" id="KW-1185">Reference proteome</keyword>
<reference evidence="4 5" key="1">
    <citation type="journal article" date="2019" name="Nat. Ecol. Evol.">
        <title>Megaphylogeny resolves global patterns of mushroom evolution.</title>
        <authorList>
            <person name="Varga T."/>
            <person name="Krizsan K."/>
            <person name="Foldi C."/>
            <person name="Dima B."/>
            <person name="Sanchez-Garcia M."/>
            <person name="Sanchez-Ramirez S."/>
            <person name="Szollosi G.J."/>
            <person name="Szarkandi J.G."/>
            <person name="Papp V."/>
            <person name="Albert L."/>
            <person name="Andreopoulos W."/>
            <person name="Angelini C."/>
            <person name="Antonin V."/>
            <person name="Barry K.W."/>
            <person name="Bougher N.L."/>
            <person name="Buchanan P."/>
            <person name="Buyck B."/>
            <person name="Bense V."/>
            <person name="Catcheside P."/>
            <person name="Chovatia M."/>
            <person name="Cooper J."/>
            <person name="Damon W."/>
            <person name="Desjardin D."/>
            <person name="Finy P."/>
            <person name="Geml J."/>
            <person name="Haridas S."/>
            <person name="Hughes K."/>
            <person name="Justo A."/>
            <person name="Karasinski D."/>
            <person name="Kautmanova I."/>
            <person name="Kiss B."/>
            <person name="Kocsube S."/>
            <person name="Kotiranta H."/>
            <person name="LaButti K.M."/>
            <person name="Lechner B.E."/>
            <person name="Liimatainen K."/>
            <person name="Lipzen A."/>
            <person name="Lukacs Z."/>
            <person name="Mihaltcheva S."/>
            <person name="Morgado L.N."/>
            <person name="Niskanen T."/>
            <person name="Noordeloos M.E."/>
            <person name="Ohm R.A."/>
            <person name="Ortiz-Santana B."/>
            <person name="Ovrebo C."/>
            <person name="Racz N."/>
            <person name="Riley R."/>
            <person name="Savchenko A."/>
            <person name="Shiryaev A."/>
            <person name="Soop K."/>
            <person name="Spirin V."/>
            <person name="Szebenyi C."/>
            <person name="Tomsovsky M."/>
            <person name="Tulloss R.E."/>
            <person name="Uehling J."/>
            <person name="Grigoriev I.V."/>
            <person name="Vagvolgyi C."/>
            <person name="Papp T."/>
            <person name="Martin F.M."/>
            <person name="Miettinen O."/>
            <person name="Hibbett D.S."/>
            <person name="Nagy L.G."/>
        </authorList>
    </citation>
    <scope>NUCLEOTIDE SEQUENCE [LARGE SCALE GENOMIC DNA]</scope>
    <source>
        <strain evidence="4 5">OMC1185</strain>
    </source>
</reference>
<feature type="transmembrane region" description="Helical" evidence="2">
    <location>
        <begin position="238"/>
        <end position="260"/>
    </location>
</feature>
<accession>A0A5C3N891</accession>
<evidence type="ECO:0000256" key="1">
    <source>
        <dbReference type="SAM" id="MobiDB-lite"/>
    </source>
</evidence>
<evidence type="ECO:0000313" key="5">
    <source>
        <dbReference type="Proteomes" id="UP000305948"/>
    </source>
</evidence>
<feature type="transmembrane region" description="Helical" evidence="2">
    <location>
        <begin position="116"/>
        <end position="136"/>
    </location>
</feature>
<feature type="compositionally biased region" description="Basic residues" evidence="1">
    <location>
        <begin position="413"/>
        <end position="424"/>
    </location>
</feature>